<dbReference type="Gene3D" id="3.40.50.720">
    <property type="entry name" value="NAD(P)-binding Rossmann-like Domain"/>
    <property type="match status" value="1"/>
</dbReference>
<evidence type="ECO:0000313" key="3">
    <source>
        <dbReference type="EMBL" id="MBE3639637.1"/>
    </source>
</evidence>
<dbReference type="SUPFAM" id="SSF55347">
    <property type="entry name" value="Glyceraldehyde-3-phosphate dehydrogenase-like, C-terminal domain"/>
    <property type="match status" value="1"/>
</dbReference>
<proteinExistence type="predicted"/>
<dbReference type="InterPro" id="IPR036291">
    <property type="entry name" value="NAD(P)-bd_dom_sf"/>
</dbReference>
<evidence type="ECO:0000259" key="2">
    <source>
        <dbReference type="Pfam" id="PF22725"/>
    </source>
</evidence>
<dbReference type="PANTHER" id="PTHR43377:SF2">
    <property type="entry name" value="BINDING ROSSMANN FOLD OXIDOREDUCTASE, PUTATIVE (AFU_ORTHOLOGUE AFUA_4G00560)-RELATED"/>
    <property type="match status" value="1"/>
</dbReference>
<evidence type="ECO:0000313" key="4">
    <source>
        <dbReference type="Proteomes" id="UP000609121"/>
    </source>
</evidence>
<organism evidence="3 4">
    <name type="scientific">Mangrovicoccus algicola</name>
    <dbReference type="NCBI Taxonomy" id="2771008"/>
    <lineage>
        <taxon>Bacteria</taxon>
        <taxon>Pseudomonadati</taxon>
        <taxon>Pseudomonadota</taxon>
        <taxon>Alphaproteobacteria</taxon>
        <taxon>Rhodobacterales</taxon>
        <taxon>Paracoccaceae</taxon>
        <taxon>Mangrovicoccus</taxon>
    </lineage>
</organism>
<dbReference type="EMBL" id="JACVXA010000053">
    <property type="protein sequence ID" value="MBE3639637.1"/>
    <property type="molecule type" value="Genomic_DNA"/>
</dbReference>
<accession>A0A8J6YXP7</accession>
<gene>
    <name evidence="3" type="ORF">ICN82_15660</name>
</gene>
<dbReference type="InterPro" id="IPR051450">
    <property type="entry name" value="Gfo/Idh/MocA_Oxidoreductases"/>
</dbReference>
<dbReference type="InterPro" id="IPR000683">
    <property type="entry name" value="Gfo/Idh/MocA-like_OxRdtase_N"/>
</dbReference>
<keyword evidence="4" id="KW-1185">Reference proteome</keyword>
<evidence type="ECO:0000259" key="1">
    <source>
        <dbReference type="Pfam" id="PF01408"/>
    </source>
</evidence>
<feature type="domain" description="GFO/IDH/MocA-like oxidoreductase" evidence="2">
    <location>
        <begin position="132"/>
        <end position="283"/>
    </location>
</feature>
<dbReference type="PANTHER" id="PTHR43377">
    <property type="entry name" value="BILIVERDIN REDUCTASE A"/>
    <property type="match status" value="1"/>
</dbReference>
<comment type="caution">
    <text evidence="3">The sequence shown here is derived from an EMBL/GenBank/DDBJ whole genome shotgun (WGS) entry which is preliminary data.</text>
</comment>
<dbReference type="GO" id="GO:0000166">
    <property type="term" value="F:nucleotide binding"/>
    <property type="evidence" value="ECO:0007669"/>
    <property type="project" value="InterPro"/>
</dbReference>
<dbReference type="Pfam" id="PF01408">
    <property type="entry name" value="GFO_IDH_MocA"/>
    <property type="match status" value="1"/>
</dbReference>
<name>A0A8J6YXP7_9RHOB</name>
<dbReference type="SUPFAM" id="SSF51735">
    <property type="entry name" value="NAD(P)-binding Rossmann-fold domains"/>
    <property type="match status" value="1"/>
</dbReference>
<dbReference type="Gene3D" id="3.30.360.10">
    <property type="entry name" value="Dihydrodipicolinate Reductase, domain 2"/>
    <property type="match status" value="1"/>
</dbReference>
<reference evidence="3" key="1">
    <citation type="submission" date="2020-09" db="EMBL/GenBank/DDBJ databases">
        <title>A novel bacterium of genus Mangrovicoccus, isolated from South China Sea.</title>
        <authorList>
            <person name="Huang H."/>
            <person name="Mo K."/>
            <person name="Hu Y."/>
        </authorList>
    </citation>
    <scope>NUCLEOTIDE SEQUENCE</scope>
    <source>
        <strain evidence="3">HB182678</strain>
    </source>
</reference>
<sequence>MSTCIIGLGHRIASVLPEFHAAAPGLDVLGVSDPESTHLEVLDRIGAAPAFHDDPAAMLKALRPRMVMIGSPNHLHLEHLRIALESDVPFIFAEKPVVISVAETMELARLIARHDGRRRLMVGLVLRYSALYRALRRAQADGHIGEVMSIEASEHIAPYHGSFFMRDWRRSTAMTGGFMLEKCCHDIDLYQGVVGRRPARVASFGGRKKYLPERRPAGRPAYLDEKLPRWHGIEDAFSGEADIIDYQTALVEYEGGASLAFHTNLNVPDQFRRFAVIGTEGMAEGDFIRNSFRVTLSDTGAQVADAAAIGSGSEAGHYGADAQMAADIVAHVEGRMPHLPLSVTDALESGLTALAMDIARTGGRVVEMAPIWAEFDAALGAPAMAEGV</sequence>
<dbReference type="InterPro" id="IPR055170">
    <property type="entry name" value="GFO_IDH_MocA-like_dom"/>
</dbReference>
<dbReference type="Proteomes" id="UP000609121">
    <property type="component" value="Unassembled WGS sequence"/>
</dbReference>
<dbReference type="Pfam" id="PF22725">
    <property type="entry name" value="GFO_IDH_MocA_C3"/>
    <property type="match status" value="1"/>
</dbReference>
<dbReference type="AlphaFoldDB" id="A0A8J6YXP7"/>
<feature type="domain" description="Gfo/Idh/MocA-like oxidoreductase N-terminal" evidence="1">
    <location>
        <begin position="4"/>
        <end position="117"/>
    </location>
</feature>
<protein>
    <submittedName>
        <fullName evidence="3">Gfo/Idh/MocA family oxidoreductase</fullName>
    </submittedName>
</protein>